<dbReference type="AlphaFoldDB" id="K4AI02"/>
<reference evidence="2" key="1">
    <citation type="journal article" date="2012" name="Nat. Biotechnol.">
        <title>Reference genome sequence of the model plant Setaria.</title>
        <authorList>
            <person name="Bennetzen J.L."/>
            <person name="Schmutz J."/>
            <person name="Wang H."/>
            <person name="Percifield R."/>
            <person name="Hawkins J."/>
            <person name="Pontaroli A.C."/>
            <person name="Estep M."/>
            <person name="Feng L."/>
            <person name="Vaughn J.N."/>
            <person name="Grimwood J."/>
            <person name="Jenkins J."/>
            <person name="Barry K."/>
            <person name="Lindquist E."/>
            <person name="Hellsten U."/>
            <person name="Deshpande S."/>
            <person name="Wang X."/>
            <person name="Wu X."/>
            <person name="Mitros T."/>
            <person name="Triplett J."/>
            <person name="Yang X."/>
            <person name="Ye C.Y."/>
            <person name="Mauro-Herrera M."/>
            <person name="Wang L."/>
            <person name="Li P."/>
            <person name="Sharma M."/>
            <person name="Sharma R."/>
            <person name="Ronald P.C."/>
            <person name="Panaud O."/>
            <person name="Kellogg E.A."/>
            <person name="Brutnell T.P."/>
            <person name="Doust A.N."/>
            <person name="Tuskan G.A."/>
            <person name="Rokhsar D."/>
            <person name="Devos K.M."/>
        </authorList>
    </citation>
    <scope>NUCLEOTIDE SEQUENCE [LARGE SCALE GENOMIC DNA]</scope>
    <source>
        <strain evidence="2">cv. Yugu1</strain>
    </source>
</reference>
<organism evidence="1 2">
    <name type="scientific">Setaria italica</name>
    <name type="common">Foxtail millet</name>
    <name type="synonym">Panicum italicum</name>
    <dbReference type="NCBI Taxonomy" id="4555"/>
    <lineage>
        <taxon>Eukaryota</taxon>
        <taxon>Viridiplantae</taxon>
        <taxon>Streptophyta</taxon>
        <taxon>Embryophyta</taxon>
        <taxon>Tracheophyta</taxon>
        <taxon>Spermatophyta</taxon>
        <taxon>Magnoliopsida</taxon>
        <taxon>Liliopsida</taxon>
        <taxon>Poales</taxon>
        <taxon>Poaceae</taxon>
        <taxon>PACMAD clade</taxon>
        <taxon>Panicoideae</taxon>
        <taxon>Panicodae</taxon>
        <taxon>Paniceae</taxon>
        <taxon>Cenchrinae</taxon>
        <taxon>Setaria</taxon>
    </lineage>
</organism>
<dbReference type="Gramene" id="KQK89256">
    <property type="protein sequence ID" value="KQK89256"/>
    <property type="gene ID" value="SETIT_038509mg"/>
</dbReference>
<protein>
    <submittedName>
        <fullName evidence="1">Uncharacterized protein</fullName>
    </submittedName>
</protein>
<dbReference type="InParanoid" id="K4AI02"/>
<evidence type="ECO:0000313" key="2">
    <source>
        <dbReference type="Proteomes" id="UP000004995"/>
    </source>
</evidence>
<evidence type="ECO:0000313" key="1">
    <source>
        <dbReference type="EnsemblPlants" id="KQK89256"/>
    </source>
</evidence>
<dbReference type="EMBL" id="AGNK02005649">
    <property type="status" value="NOT_ANNOTATED_CDS"/>
    <property type="molecule type" value="Genomic_DNA"/>
</dbReference>
<reference evidence="1" key="2">
    <citation type="submission" date="2018-08" db="UniProtKB">
        <authorList>
            <consortium name="EnsemblPlants"/>
        </authorList>
    </citation>
    <scope>IDENTIFICATION</scope>
    <source>
        <strain evidence="1">Yugu1</strain>
    </source>
</reference>
<dbReference type="EnsemblPlants" id="KQK89256">
    <property type="protein sequence ID" value="KQK89256"/>
    <property type="gene ID" value="SETIT_038509mg"/>
</dbReference>
<name>K4AI02_SETIT</name>
<dbReference type="Proteomes" id="UP000004995">
    <property type="component" value="Unassembled WGS sequence"/>
</dbReference>
<proteinExistence type="predicted"/>
<keyword evidence="2" id="KW-1185">Reference proteome</keyword>
<dbReference type="HOGENOM" id="CLU_3127877_0_0_1"/>
<sequence>MLNIPKQFNSCSRPFIFFKKLYMMVTAPSVPTKFINISMHLHIHLNIHYI</sequence>
<accession>K4AI02</accession>